<keyword evidence="3" id="KW-1185">Reference proteome</keyword>
<protein>
    <submittedName>
        <fullName evidence="2">Uncharacterized protein</fullName>
    </submittedName>
</protein>
<proteinExistence type="predicted"/>
<evidence type="ECO:0000256" key="1">
    <source>
        <dbReference type="SAM" id="MobiDB-lite"/>
    </source>
</evidence>
<reference evidence="2" key="1">
    <citation type="journal article" date="2020" name="Stud. Mycol.">
        <title>101 Dothideomycetes genomes: a test case for predicting lifestyles and emergence of pathogens.</title>
        <authorList>
            <person name="Haridas S."/>
            <person name="Albert R."/>
            <person name="Binder M."/>
            <person name="Bloem J."/>
            <person name="Labutti K."/>
            <person name="Salamov A."/>
            <person name="Andreopoulos B."/>
            <person name="Baker S."/>
            <person name="Barry K."/>
            <person name="Bills G."/>
            <person name="Bluhm B."/>
            <person name="Cannon C."/>
            <person name="Castanera R."/>
            <person name="Culley D."/>
            <person name="Daum C."/>
            <person name="Ezra D."/>
            <person name="Gonzalez J."/>
            <person name="Henrissat B."/>
            <person name="Kuo A."/>
            <person name="Liang C."/>
            <person name="Lipzen A."/>
            <person name="Lutzoni F."/>
            <person name="Magnuson J."/>
            <person name="Mondo S."/>
            <person name="Nolan M."/>
            <person name="Ohm R."/>
            <person name="Pangilinan J."/>
            <person name="Park H.-J."/>
            <person name="Ramirez L."/>
            <person name="Alfaro M."/>
            <person name="Sun H."/>
            <person name="Tritt A."/>
            <person name="Yoshinaga Y."/>
            <person name="Zwiers L.-H."/>
            <person name="Turgeon B."/>
            <person name="Goodwin S."/>
            <person name="Spatafora J."/>
            <person name="Crous P."/>
            <person name="Grigoriev I."/>
        </authorList>
    </citation>
    <scope>NUCLEOTIDE SEQUENCE</scope>
    <source>
        <strain evidence="2">CBS 122368</strain>
    </source>
</reference>
<accession>A0A6A6I6M7</accession>
<dbReference type="EMBL" id="ML987200">
    <property type="protein sequence ID" value="KAF2245602.1"/>
    <property type="molecule type" value="Genomic_DNA"/>
</dbReference>
<dbReference type="GeneID" id="54589593"/>
<dbReference type="RefSeq" id="XP_033680606.1">
    <property type="nucleotide sequence ID" value="XM_033836263.1"/>
</dbReference>
<sequence length="239" mass="25961">MLTLLGDAKTRLATLALCISWTILSRSLLLKLGISSSPGSTFLPPELVECFQSFSLGKGAVTLGMYEPNPTFFALLSRWKQISATLLHSTYVADAFLDFDSRTVNIERALKDLDPLLATYAISHDAGHGKGARLAELRDLLRKGAKFAFTLFSQPSFWSFDWTSDRAAEHGKGDGQLESHGTGSVESTGTGTNIASTLVPAEIVIWPRLLRVMDGDGVKLEGEGEVFGKKLYLSDFGKV</sequence>
<name>A0A6A6I6M7_9PLEO</name>
<dbReference type="Proteomes" id="UP000800094">
    <property type="component" value="Unassembled WGS sequence"/>
</dbReference>
<organism evidence="2 3">
    <name type="scientific">Trematosphaeria pertusa</name>
    <dbReference type="NCBI Taxonomy" id="390896"/>
    <lineage>
        <taxon>Eukaryota</taxon>
        <taxon>Fungi</taxon>
        <taxon>Dikarya</taxon>
        <taxon>Ascomycota</taxon>
        <taxon>Pezizomycotina</taxon>
        <taxon>Dothideomycetes</taxon>
        <taxon>Pleosporomycetidae</taxon>
        <taxon>Pleosporales</taxon>
        <taxon>Massarineae</taxon>
        <taxon>Trematosphaeriaceae</taxon>
        <taxon>Trematosphaeria</taxon>
    </lineage>
</organism>
<feature type="compositionally biased region" description="Low complexity" evidence="1">
    <location>
        <begin position="179"/>
        <end position="191"/>
    </location>
</feature>
<feature type="region of interest" description="Disordered" evidence="1">
    <location>
        <begin position="169"/>
        <end position="191"/>
    </location>
</feature>
<dbReference type="OrthoDB" id="5421765at2759"/>
<dbReference type="AlphaFoldDB" id="A0A6A6I6M7"/>
<evidence type="ECO:0000313" key="2">
    <source>
        <dbReference type="EMBL" id="KAF2245602.1"/>
    </source>
</evidence>
<gene>
    <name evidence="2" type="ORF">BU26DRAFT_71738</name>
</gene>
<evidence type="ECO:0000313" key="3">
    <source>
        <dbReference type="Proteomes" id="UP000800094"/>
    </source>
</evidence>